<dbReference type="InterPro" id="IPR016181">
    <property type="entry name" value="Acyl_CoA_acyltransferase"/>
</dbReference>
<organism evidence="2 3">
    <name type="scientific">Hujiaoplasma nucleasis</name>
    <dbReference type="NCBI Taxonomy" id="2725268"/>
    <lineage>
        <taxon>Bacteria</taxon>
        <taxon>Bacillati</taxon>
        <taxon>Mycoplasmatota</taxon>
        <taxon>Mollicutes</taxon>
        <taxon>Candidatus Izemoplasmatales</taxon>
        <taxon>Hujiaoplasmataceae</taxon>
        <taxon>Hujiaoplasma</taxon>
    </lineage>
</organism>
<dbReference type="SUPFAM" id="SSF55729">
    <property type="entry name" value="Acyl-CoA N-acyltransferases (Nat)"/>
    <property type="match status" value="1"/>
</dbReference>
<gene>
    <name evidence="2" type="ORF">HF295_07660</name>
</gene>
<dbReference type="PANTHER" id="PTHR43792">
    <property type="entry name" value="GNAT FAMILY, PUTATIVE (AFU_ORTHOLOGUE AFUA_3G00765)-RELATED-RELATED"/>
    <property type="match status" value="1"/>
</dbReference>
<dbReference type="Proteomes" id="UP000512167">
    <property type="component" value="Chromosome"/>
</dbReference>
<name>A0A7L6N5G1_9MOLU</name>
<dbReference type="InterPro" id="IPR051531">
    <property type="entry name" value="N-acetyltransferase"/>
</dbReference>
<keyword evidence="2" id="KW-0808">Transferase</keyword>
<dbReference type="Gene3D" id="3.40.630.30">
    <property type="match status" value="1"/>
</dbReference>
<evidence type="ECO:0000259" key="1">
    <source>
        <dbReference type="PROSITE" id="PS51186"/>
    </source>
</evidence>
<dbReference type="InterPro" id="IPR000182">
    <property type="entry name" value="GNAT_dom"/>
</dbReference>
<protein>
    <submittedName>
        <fullName evidence="2">GNAT family N-acetyltransferase</fullName>
    </submittedName>
</protein>
<dbReference type="RefSeq" id="WP_312031580.1">
    <property type="nucleotide sequence ID" value="NZ_CP051151.1"/>
</dbReference>
<keyword evidence="3" id="KW-1185">Reference proteome</keyword>
<dbReference type="Pfam" id="PF13302">
    <property type="entry name" value="Acetyltransf_3"/>
    <property type="match status" value="1"/>
</dbReference>
<evidence type="ECO:0000313" key="2">
    <source>
        <dbReference type="EMBL" id="QLY40732.1"/>
    </source>
</evidence>
<dbReference type="PANTHER" id="PTHR43792:SF1">
    <property type="entry name" value="N-ACETYLTRANSFERASE DOMAIN-CONTAINING PROTEIN"/>
    <property type="match status" value="1"/>
</dbReference>
<dbReference type="EMBL" id="CP051151">
    <property type="protein sequence ID" value="QLY40732.1"/>
    <property type="molecule type" value="Genomic_DNA"/>
</dbReference>
<dbReference type="GO" id="GO:0016747">
    <property type="term" value="F:acyltransferase activity, transferring groups other than amino-acyl groups"/>
    <property type="evidence" value="ECO:0007669"/>
    <property type="project" value="InterPro"/>
</dbReference>
<dbReference type="PROSITE" id="PS51186">
    <property type="entry name" value="GNAT"/>
    <property type="match status" value="1"/>
</dbReference>
<reference evidence="2 3" key="1">
    <citation type="submission" date="2020-04" db="EMBL/GenBank/DDBJ databases">
        <authorList>
            <person name="Zheng R.K."/>
            <person name="Sun C.M."/>
        </authorList>
    </citation>
    <scope>NUCLEOTIDE SEQUENCE [LARGE SCALE GENOMIC DNA]</scope>
    <source>
        <strain evidence="3">zrk29</strain>
    </source>
</reference>
<evidence type="ECO:0000313" key="3">
    <source>
        <dbReference type="Proteomes" id="UP000512167"/>
    </source>
</evidence>
<dbReference type="KEGG" id="tbk:HF295_07660"/>
<dbReference type="AlphaFoldDB" id="A0A7L6N5G1"/>
<sequence>MDKHLLFTETKRLTIRNFTMDDILDYYEYLSDPEVLRFEPYKAQTMDQMENIILEDINSNNKLAVELKSSKKMIGNIYFGDIDSETKVLGYVFNKKYWNQGYAKEATKSIIDLSFKYSIQRIEARCDPLNIPSWKLLESLGFTRLSHLKKNTYFWKDKDGNPIWKDTYIYSLNKDEHIK</sequence>
<proteinExistence type="predicted"/>
<feature type="domain" description="N-acetyltransferase" evidence="1">
    <location>
        <begin position="13"/>
        <end position="159"/>
    </location>
</feature>
<accession>A0A7L6N5G1</accession>